<keyword evidence="9" id="KW-1185">Reference proteome</keyword>
<sequence>MKNYSSSKKIILYLFIVIGVSMNISCNKQINNAPISSTYGSEFWTSQTAVSQAEAAMMTQLRASLRVSSGSGVDQNEPCFFVYGDLVSNLFRYASGDTFLQYGLTPDGSIPWNFSYVPYWGNLLDWSRFYKVIALANLISENVQSMDASLFSSEKVRSQYIARALFIRAYTYFYMTRVWGDPVYVARTYNDADYGHIEALPRSPEKDVLDSCLKDLHTAEASLDYAGGDASESLSPNKGSAEALMAHIFAWKHDYDSTHYYCQKVITEGGYSLEPMATYTNIWQGQKSNESIFEISMTYNDKDPNFKGGGDYAEANFNMFGLFLKGSIVSEQRSSCWIAPAEGLIDQELFDTSKDLRAKSILSYQQASGGDPAGYMLLKYTNFAFQSPDTKEYPYINNNLVLLRLSDMYLLDAEALAYKGDLSGAAADLKMTEDRAGINNYASITSKDNMIDEIIKERGREFIGEGEWYYDLIRTNYTQGWLQKIGYPSTRVSATNKGYYWPIDMETLFPYDNQLVQNPYWQNNAGR</sequence>
<organism evidence="8 9">
    <name type="scientific">Arachidicoccus rhizosphaerae</name>
    <dbReference type="NCBI Taxonomy" id="551991"/>
    <lineage>
        <taxon>Bacteria</taxon>
        <taxon>Pseudomonadati</taxon>
        <taxon>Bacteroidota</taxon>
        <taxon>Chitinophagia</taxon>
        <taxon>Chitinophagales</taxon>
        <taxon>Chitinophagaceae</taxon>
        <taxon>Arachidicoccus</taxon>
    </lineage>
</organism>
<accession>A0A1H3XGQ5</accession>
<reference evidence="8 9" key="1">
    <citation type="submission" date="2016-10" db="EMBL/GenBank/DDBJ databases">
        <authorList>
            <person name="de Groot N.N."/>
        </authorList>
    </citation>
    <scope>NUCLEOTIDE SEQUENCE [LARGE SCALE GENOMIC DNA]</scope>
    <source>
        <strain evidence="8 9">Vu-144</strain>
    </source>
</reference>
<dbReference type="SUPFAM" id="SSF48452">
    <property type="entry name" value="TPR-like"/>
    <property type="match status" value="1"/>
</dbReference>
<dbReference type="Pfam" id="PF07980">
    <property type="entry name" value="SusD_RagB"/>
    <property type="match status" value="1"/>
</dbReference>
<dbReference type="CDD" id="cd08977">
    <property type="entry name" value="SusD"/>
    <property type="match status" value="1"/>
</dbReference>
<dbReference type="InterPro" id="IPR033985">
    <property type="entry name" value="SusD-like_N"/>
</dbReference>
<dbReference type="Gene3D" id="1.25.40.390">
    <property type="match status" value="1"/>
</dbReference>
<dbReference type="InterPro" id="IPR012944">
    <property type="entry name" value="SusD_RagB_dom"/>
</dbReference>
<evidence type="ECO:0000256" key="3">
    <source>
        <dbReference type="ARBA" id="ARBA00022729"/>
    </source>
</evidence>
<evidence type="ECO:0000256" key="1">
    <source>
        <dbReference type="ARBA" id="ARBA00004442"/>
    </source>
</evidence>
<dbReference type="InterPro" id="IPR011990">
    <property type="entry name" value="TPR-like_helical_dom_sf"/>
</dbReference>
<evidence type="ECO:0000313" key="9">
    <source>
        <dbReference type="Proteomes" id="UP000199041"/>
    </source>
</evidence>
<comment type="subcellular location">
    <subcellularLocation>
        <location evidence="1">Cell outer membrane</location>
    </subcellularLocation>
</comment>
<evidence type="ECO:0000256" key="5">
    <source>
        <dbReference type="ARBA" id="ARBA00023237"/>
    </source>
</evidence>
<protein>
    <submittedName>
        <fullName evidence="8">Starch-binding associating with outer membrane</fullName>
    </submittedName>
</protein>
<gene>
    <name evidence="8" type="ORF">SAMN05192529_105163</name>
</gene>
<evidence type="ECO:0000256" key="4">
    <source>
        <dbReference type="ARBA" id="ARBA00023136"/>
    </source>
</evidence>
<evidence type="ECO:0000259" key="6">
    <source>
        <dbReference type="Pfam" id="PF07980"/>
    </source>
</evidence>
<evidence type="ECO:0000256" key="2">
    <source>
        <dbReference type="ARBA" id="ARBA00006275"/>
    </source>
</evidence>
<dbReference type="GO" id="GO:0009279">
    <property type="term" value="C:cell outer membrane"/>
    <property type="evidence" value="ECO:0007669"/>
    <property type="project" value="UniProtKB-SubCell"/>
</dbReference>
<comment type="similarity">
    <text evidence="2">Belongs to the SusD family.</text>
</comment>
<evidence type="ECO:0000313" key="8">
    <source>
        <dbReference type="EMBL" id="SDZ98615.1"/>
    </source>
</evidence>
<keyword evidence="5" id="KW-0998">Cell outer membrane</keyword>
<dbReference type="STRING" id="551991.SAMN05192529_105163"/>
<dbReference type="RefSeq" id="WP_170831166.1">
    <property type="nucleotide sequence ID" value="NZ_FNQY01000005.1"/>
</dbReference>
<dbReference type="Proteomes" id="UP000199041">
    <property type="component" value="Unassembled WGS sequence"/>
</dbReference>
<feature type="domain" description="SusD-like N-terminal" evidence="7">
    <location>
        <begin position="122"/>
        <end position="248"/>
    </location>
</feature>
<name>A0A1H3XGQ5_9BACT</name>
<dbReference type="Pfam" id="PF14322">
    <property type="entry name" value="SusD-like_3"/>
    <property type="match status" value="1"/>
</dbReference>
<feature type="domain" description="RagB/SusD" evidence="6">
    <location>
        <begin position="369"/>
        <end position="521"/>
    </location>
</feature>
<keyword evidence="4" id="KW-0472">Membrane</keyword>
<keyword evidence="3" id="KW-0732">Signal</keyword>
<dbReference type="AlphaFoldDB" id="A0A1H3XGQ5"/>
<proteinExistence type="inferred from homology"/>
<dbReference type="EMBL" id="FNQY01000005">
    <property type="protein sequence ID" value="SDZ98615.1"/>
    <property type="molecule type" value="Genomic_DNA"/>
</dbReference>
<evidence type="ECO:0000259" key="7">
    <source>
        <dbReference type="Pfam" id="PF14322"/>
    </source>
</evidence>